<evidence type="ECO:0000313" key="1">
    <source>
        <dbReference type="EMBL" id="HFM99272.1"/>
    </source>
</evidence>
<gene>
    <name evidence="1" type="ORF">ENR64_16235</name>
</gene>
<sequence length="145" mass="16193">MTLISGAVGLTGYLSFRNGQESVNAVASTLRNEINARIRERLYTYLETPHAINRINTNAVRYGTLNLDDANATASHLWQQIQAFELMSLIYVGRANGEYLGASRDGQRITVDLVSTKTDGYYYAYLPDKRGFPAQLVISNPLERT</sequence>
<dbReference type="AlphaFoldDB" id="A0A7C3PEI1"/>
<comment type="caution">
    <text evidence="1">The sequence shown here is derived from an EMBL/GenBank/DDBJ whole genome shotgun (WGS) entry which is preliminary data.</text>
</comment>
<protein>
    <submittedName>
        <fullName evidence="1">Uncharacterized protein</fullName>
    </submittedName>
</protein>
<name>A0A7C3PEI1_9CYAN</name>
<accession>A0A7C3PEI1</accession>
<proteinExistence type="predicted"/>
<organism evidence="1">
    <name type="scientific">Oscillatoriales cyanobacterium SpSt-418</name>
    <dbReference type="NCBI Taxonomy" id="2282169"/>
    <lineage>
        <taxon>Bacteria</taxon>
        <taxon>Bacillati</taxon>
        <taxon>Cyanobacteriota</taxon>
        <taxon>Cyanophyceae</taxon>
        <taxon>Oscillatoriophycideae</taxon>
        <taxon>Oscillatoriales</taxon>
    </lineage>
</organism>
<reference evidence="1" key="1">
    <citation type="journal article" date="2020" name="mSystems">
        <title>Genome- and Community-Level Interaction Insights into Carbon Utilization and Element Cycling Functions of Hydrothermarchaeota in Hydrothermal Sediment.</title>
        <authorList>
            <person name="Zhou Z."/>
            <person name="Liu Y."/>
            <person name="Xu W."/>
            <person name="Pan J."/>
            <person name="Luo Z.H."/>
            <person name="Li M."/>
        </authorList>
    </citation>
    <scope>NUCLEOTIDE SEQUENCE [LARGE SCALE GENOMIC DNA]</scope>
    <source>
        <strain evidence="1">SpSt-418</strain>
    </source>
</reference>
<dbReference type="EMBL" id="DSRU01000232">
    <property type="protein sequence ID" value="HFM99272.1"/>
    <property type="molecule type" value="Genomic_DNA"/>
</dbReference>